<evidence type="ECO:0000256" key="1">
    <source>
        <dbReference type="ARBA" id="ARBA00022723"/>
    </source>
</evidence>
<keyword evidence="5" id="KW-0175">Coiled coil</keyword>
<evidence type="ECO:0000313" key="7">
    <source>
        <dbReference type="EMBL" id="CCP26365.1"/>
    </source>
</evidence>
<dbReference type="SUPFAM" id="SSF57716">
    <property type="entry name" value="Glucocorticoid receptor-like (DNA-binding domain)"/>
    <property type="match status" value="1"/>
</dbReference>
<dbReference type="SUPFAM" id="SSF109635">
    <property type="entry name" value="DnaK suppressor protein DksA, alpha-hairpin domain"/>
    <property type="match status" value="1"/>
</dbReference>
<dbReference type="Proteomes" id="UP000010802">
    <property type="component" value="Chromosome"/>
</dbReference>
<dbReference type="KEGG" id="tep:TepRe1_1479"/>
<feature type="domain" description="Zinc finger DksA/TraR C4-type" evidence="6">
    <location>
        <begin position="83"/>
        <end position="118"/>
    </location>
</feature>
<keyword evidence="2" id="KW-0863">Zinc-finger</keyword>
<keyword evidence="1" id="KW-0479">Metal-binding</keyword>
<dbReference type="KEGG" id="tae:TepiRe1_1592"/>
<keyword evidence="3" id="KW-0862">Zinc</keyword>
<dbReference type="PANTHER" id="PTHR33823">
    <property type="entry name" value="RNA POLYMERASE-BINDING TRANSCRIPTION FACTOR DKSA-RELATED"/>
    <property type="match status" value="1"/>
</dbReference>
<dbReference type="Gene3D" id="1.20.120.910">
    <property type="entry name" value="DksA, coiled-coil domain"/>
    <property type="match status" value="1"/>
</dbReference>
<dbReference type="HOGENOM" id="CLU_043144_1_0_9"/>
<name>F4LVN9_TEPAE</name>
<dbReference type="PATRIC" id="fig|1209989.3.peg.1826"/>
<dbReference type="InterPro" id="IPR000962">
    <property type="entry name" value="Znf_DskA_TraR"/>
</dbReference>
<dbReference type="EMBL" id="HF563609">
    <property type="protein sequence ID" value="CCP26365.1"/>
    <property type="molecule type" value="Genomic_DNA"/>
</dbReference>
<sequence length="213" mass="24409">MRLNYFKSELEKLKNELEKQIDNLTKYSNESLKESVGELSGYDNHPADLGAETFEREKDQGLKGNAKLLLMKVNHALDRISNGTYGRCERCGKIIEEERLKALPYTTFCVDCKKSEEKPGDHSKRPIEEEVLNFPFVRSFLDGTGEIEYDGEDAWQDVARYGTSDGPQDVPNEAAYYNETYVDSDEKRGIVERIDSIIDEEDPDEDDKNEFGK</sequence>
<evidence type="ECO:0000256" key="3">
    <source>
        <dbReference type="ARBA" id="ARBA00022833"/>
    </source>
</evidence>
<organism evidence="7 8">
    <name type="scientific">Tepidanaerobacter acetatoxydans (strain DSM 21804 / JCM 16047 / Re1)</name>
    <dbReference type="NCBI Taxonomy" id="1209989"/>
    <lineage>
        <taxon>Bacteria</taxon>
        <taxon>Bacillati</taxon>
        <taxon>Bacillota</taxon>
        <taxon>Clostridia</taxon>
        <taxon>Thermosediminibacterales</taxon>
        <taxon>Tepidanaerobacteraceae</taxon>
        <taxon>Tepidanaerobacter</taxon>
    </lineage>
</organism>
<reference evidence="8" key="1">
    <citation type="journal article" date="2013" name="Genome Announc.">
        <title>First genome sequence of a syntrophic acetate-oxidizing bacterium, Tepidanaerobacter acetatoxydans strain Re1.</title>
        <authorList>
            <person name="Manzoor S."/>
            <person name="Bongcam-Rudloff E."/>
            <person name="Schnurer A."/>
            <person name="Muller B."/>
        </authorList>
    </citation>
    <scope>NUCLEOTIDE SEQUENCE [LARGE SCALE GENOMIC DNA]</scope>
    <source>
        <strain evidence="8">Re1</strain>
    </source>
</reference>
<accession>L0RZC0</accession>
<accession>F4LVN9</accession>
<dbReference type="Pfam" id="PF01258">
    <property type="entry name" value="zf-dskA_traR"/>
    <property type="match status" value="1"/>
</dbReference>
<proteinExistence type="predicted"/>
<evidence type="ECO:0000313" key="8">
    <source>
        <dbReference type="Proteomes" id="UP000010802"/>
    </source>
</evidence>
<dbReference type="InterPro" id="IPR037187">
    <property type="entry name" value="DnaK_N"/>
</dbReference>
<dbReference type="InterPro" id="IPR014240">
    <property type="entry name" value="YteA"/>
</dbReference>
<dbReference type="InterPro" id="IPR020458">
    <property type="entry name" value="Znf_DskA_TraR_CS"/>
</dbReference>
<dbReference type="GO" id="GO:0008270">
    <property type="term" value="F:zinc ion binding"/>
    <property type="evidence" value="ECO:0007669"/>
    <property type="project" value="UniProtKB-KW"/>
</dbReference>
<evidence type="ECO:0000256" key="5">
    <source>
        <dbReference type="SAM" id="Coils"/>
    </source>
</evidence>
<feature type="zinc finger region" description="dksA C4-type" evidence="4">
    <location>
        <begin position="88"/>
        <end position="112"/>
    </location>
</feature>
<keyword evidence="8" id="KW-1185">Reference proteome</keyword>
<protein>
    <submittedName>
        <fullName evidence="7">Transcriptional regulator, TraR/DksA family</fullName>
    </submittedName>
</protein>
<dbReference type="STRING" id="1209989.TepRe1_1479"/>
<dbReference type="PROSITE" id="PS51128">
    <property type="entry name" value="ZF_DKSA_2"/>
    <property type="match status" value="1"/>
</dbReference>
<evidence type="ECO:0000256" key="4">
    <source>
        <dbReference type="PROSITE-ProRule" id="PRU00510"/>
    </source>
</evidence>
<gene>
    <name evidence="7" type="ordered locus">TEPIRE1_1592</name>
</gene>
<evidence type="ECO:0000259" key="6">
    <source>
        <dbReference type="Pfam" id="PF01258"/>
    </source>
</evidence>
<dbReference type="AlphaFoldDB" id="F4LVN9"/>
<dbReference type="PANTHER" id="PTHR33823:SF4">
    <property type="entry name" value="GENERAL STRESS PROTEIN 16O"/>
    <property type="match status" value="1"/>
</dbReference>
<dbReference type="PROSITE" id="PS01102">
    <property type="entry name" value="ZF_DKSA_1"/>
    <property type="match status" value="1"/>
</dbReference>
<dbReference type="eggNOG" id="COG1734">
    <property type="taxonomic scope" value="Bacteria"/>
</dbReference>
<dbReference type="RefSeq" id="WP_013778548.1">
    <property type="nucleotide sequence ID" value="NC_015519.1"/>
</dbReference>
<dbReference type="NCBIfam" id="TIGR02890">
    <property type="entry name" value="bacill_yteA"/>
    <property type="match status" value="1"/>
</dbReference>
<evidence type="ECO:0000256" key="2">
    <source>
        <dbReference type="ARBA" id="ARBA00022771"/>
    </source>
</evidence>
<feature type="coiled-coil region" evidence="5">
    <location>
        <begin position="3"/>
        <end position="34"/>
    </location>
</feature>
<dbReference type="OrthoDB" id="9811543at2"/>